<dbReference type="PROSITE" id="PS51686">
    <property type="entry name" value="SAM_MT_RSMB_NOP"/>
    <property type="match status" value="1"/>
</dbReference>
<dbReference type="EMBL" id="ANHY01000004">
    <property type="protein sequence ID" value="EKV32180.1"/>
    <property type="molecule type" value="Genomic_DNA"/>
</dbReference>
<dbReference type="InterPro" id="IPR018314">
    <property type="entry name" value="RsmB/NOL1/NOP2-like_CS"/>
</dbReference>
<feature type="binding site" evidence="6">
    <location>
        <position position="317"/>
    </location>
    <ligand>
        <name>S-adenosyl-L-methionine</name>
        <dbReference type="ChEBI" id="CHEBI:59789"/>
    </ligand>
</feature>
<feature type="region of interest" description="Disordered" evidence="7">
    <location>
        <begin position="1"/>
        <end position="27"/>
    </location>
</feature>
<proteinExistence type="inferred from homology"/>
<keyword evidence="4 6" id="KW-0949">S-adenosyl-L-methionine</keyword>
<dbReference type="InterPro" id="IPR049560">
    <property type="entry name" value="MeTrfase_RsmB-F_NOP2_cat"/>
</dbReference>
<dbReference type="STRING" id="1238182.C882_3244"/>
<dbReference type="OrthoDB" id="9810297at2"/>
<keyword evidence="3 6" id="KW-0808">Transferase</keyword>
<feature type="binding site" evidence="6">
    <location>
        <position position="333"/>
    </location>
    <ligand>
        <name>S-adenosyl-L-methionine</name>
        <dbReference type="ChEBI" id="CHEBI:59789"/>
    </ligand>
</feature>
<gene>
    <name evidence="9" type="ORF">C882_3244</name>
</gene>
<dbReference type="Gene3D" id="3.40.50.150">
    <property type="entry name" value="Vaccinia Virus protein VP39"/>
    <property type="match status" value="1"/>
</dbReference>
<dbReference type="Proteomes" id="UP000009881">
    <property type="component" value="Unassembled WGS sequence"/>
</dbReference>
<dbReference type="SUPFAM" id="SSF53335">
    <property type="entry name" value="S-adenosyl-L-methionine-dependent methyltransferases"/>
    <property type="match status" value="1"/>
</dbReference>
<dbReference type="InterPro" id="IPR006027">
    <property type="entry name" value="NusB_RsmB_TIM44"/>
</dbReference>
<dbReference type="Gene3D" id="1.10.940.10">
    <property type="entry name" value="NusB-like"/>
    <property type="match status" value="1"/>
</dbReference>
<feature type="active site" description="Nucleophile" evidence="6">
    <location>
        <position position="386"/>
    </location>
</feature>
<comment type="similarity">
    <text evidence="1 6">Belongs to the class I-like SAM-binding methyltransferase superfamily. RsmB/NOP family.</text>
</comment>
<dbReference type="PRINTS" id="PR02008">
    <property type="entry name" value="RCMTFAMILY"/>
</dbReference>
<dbReference type="SUPFAM" id="SSF48013">
    <property type="entry name" value="NusB-like"/>
    <property type="match status" value="1"/>
</dbReference>
<reference evidence="9 10" key="1">
    <citation type="journal article" date="2013" name="Genome Announc.">
        <title>Draft Genome Sequence of an Alphaproteobacterium, Caenispirillum salinarum AK4(T), Isolated from a Solar Saltern.</title>
        <authorList>
            <person name="Khatri I."/>
            <person name="Singh A."/>
            <person name="Korpole S."/>
            <person name="Pinnaka A.K."/>
            <person name="Subramanian S."/>
        </authorList>
    </citation>
    <scope>NUCLEOTIDE SEQUENCE [LARGE SCALE GENOMIC DNA]</scope>
    <source>
        <strain evidence="9 10">AK4</strain>
    </source>
</reference>
<keyword evidence="5 6" id="KW-0694">RNA-binding</keyword>
<dbReference type="GO" id="GO:0003723">
    <property type="term" value="F:RNA binding"/>
    <property type="evidence" value="ECO:0007669"/>
    <property type="project" value="UniProtKB-UniRule"/>
</dbReference>
<evidence type="ECO:0000256" key="2">
    <source>
        <dbReference type="ARBA" id="ARBA00022603"/>
    </source>
</evidence>
<dbReference type="PANTHER" id="PTHR22807">
    <property type="entry name" value="NOP2 YEAST -RELATED NOL1/NOP2/FMU SUN DOMAIN-CONTAINING"/>
    <property type="match status" value="1"/>
</dbReference>
<evidence type="ECO:0000256" key="7">
    <source>
        <dbReference type="SAM" id="MobiDB-lite"/>
    </source>
</evidence>
<feature type="binding site" evidence="6">
    <location>
        <position position="289"/>
    </location>
    <ligand>
        <name>S-adenosyl-L-methionine</name>
        <dbReference type="ChEBI" id="CHEBI:59789"/>
    </ligand>
</feature>
<sequence>MTDRRRPSDPASAHSRKGAVRAPRPPRDPVLAARHAAVRLLQAVLDDGRALDEPFETETRLLEPRDRAFVRLLVTTTLRRLGQIDGVLKAFLQRPIARRHGAVKHVLRLAAAQILVLETPAHAAVDTSVELTKFLNAPGLTGLVNAVTRRLARDGAAVLADQDVRLNTPRWLWQTWLEAYGEAAARRIAEAHLHEPPLDITVKADAPGWAERLEAEVLPTGSLRRRGPGMVASLPGYDEGAWWVQDAAATLPARLLGDVAGKTVVDLCAAPGGKTAQLAAAGAHVIAVDRSGARLARLHDNMARLGLADRVTVVEADATTWRPDTPVDAVLLDAPCTATGTIRRHPEALRLKKAADAEALTALQDALLAASAEMVTPGGTVVYCVCSLQPEEGAARLAGAAGLAVDPVRPEEIGGLAECVTAEGYLRTLPFHLGEAGGMDGFFAARLIRT</sequence>
<dbReference type="PATRIC" id="fig|1238182.3.peg.992"/>
<evidence type="ECO:0000256" key="1">
    <source>
        <dbReference type="ARBA" id="ARBA00007494"/>
    </source>
</evidence>
<name>K9H1T1_9PROT</name>
<dbReference type="eggNOG" id="COG0144">
    <property type="taxonomic scope" value="Bacteria"/>
</dbReference>
<protein>
    <submittedName>
        <fullName evidence="9">16S rRNA m(5)C 967 methyltransferase</fullName>
    </submittedName>
</protein>
<dbReference type="InterPro" id="IPR023267">
    <property type="entry name" value="RCMT"/>
</dbReference>
<dbReference type="AlphaFoldDB" id="K9H1T1"/>
<keyword evidence="2 6" id="KW-0489">Methyltransferase</keyword>
<dbReference type="PROSITE" id="PS01153">
    <property type="entry name" value="NOL1_NOP2_SUN"/>
    <property type="match status" value="1"/>
</dbReference>
<dbReference type="PANTHER" id="PTHR22807:SF61">
    <property type="entry name" value="NOL1_NOP2_SUN FAMILY PROTEIN _ ANTITERMINATION NUSB DOMAIN-CONTAINING PROTEIN"/>
    <property type="match status" value="1"/>
</dbReference>
<evidence type="ECO:0000256" key="3">
    <source>
        <dbReference type="ARBA" id="ARBA00022679"/>
    </source>
</evidence>
<dbReference type="GO" id="GO:0001510">
    <property type="term" value="P:RNA methylation"/>
    <property type="evidence" value="ECO:0007669"/>
    <property type="project" value="InterPro"/>
</dbReference>
<dbReference type="RefSeq" id="WP_009539441.1">
    <property type="nucleotide sequence ID" value="NZ_ANHY01000004.1"/>
</dbReference>
<dbReference type="Pfam" id="PF01189">
    <property type="entry name" value="Methyltr_RsmB-F"/>
    <property type="match status" value="1"/>
</dbReference>
<evidence type="ECO:0000256" key="4">
    <source>
        <dbReference type="ARBA" id="ARBA00022691"/>
    </source>
</evidence>
<evidence type="ECO:0000313" key="9">
    <source>
        <dbReference type="EMBL" id="EKV32180.1"/>
    </source>
</evidence>
<dbReference type="InterPro" id="IPR029063">
    <property type="entry name" value="SAM-dependent_MTases_sf"/>
</dbReference>
<dbReference type="InterPro" id="IPR001678">
    <property type="entry name" value="MeTrfase_RsmB-F_NOP2_dom"/>
</dbReference>
<evidence type="ECO:0000256" key="6">
    <source>
        <dbReference type="PROSITE-ProRule" id="PRU01023"/>
    </source>
</evidence>
<dbReference type="Pfam" id="PF01029">
    <property type="entry name" value="NusB"/>
    <property type="match status" value="1"/>
</dbReference>
<dbReference type="InterPro" id="IPR035926">
    <property type="entry name" value="NusB-like_sf"/>
</dbReference>
<evidence type="ECO:0000259" key="8">
    <source>
        <dbReference type="PROSITE" id="PS51686"/>
    </source>
</evidence>
<comment type="caution">
    <text evidence="9">The sequence shown here is derived from an EMBL/GenBank/DDBJ whole genome shotgun (WGS) entry which is preliminary data.</text>
</comment>
<evidence type="ECO:0000313" key="10">
    <source>
        <dbReference type="Proteomes" id="UP000009881"/>
    </source>
</evidence>
<dbReference type="CDD" id="cd02440">
    <property type="entry name" value="AdoMet_MTases"/>
    <property type="match status" value="1"/>
</dbReference>
<evidence type="ECO:0000256" key="5">
    <source>
        <dbReference type="ARBA" id="ARBA00022884"/>
    </source>
</evidence>
<organism evidence="9 10">
    <name type="scientific">Caenispirillum salinarum AK4</name>
    <dbReference type="NCBI Taxonomy" id="1238182"/>
    <lineage>
        <taxon>Bacteria</taxon>
        <taxon>Pseudomonadati</taxon>
        <taxon>Pseudomonadota</taxon>
        <taxon>Alphaproteobacteria</taxon>
        <taxon>Rhodospirillales</taxon>
        <taxon>Novispirillaceae</taxon>
        <taxon>Caenispirillum</taxon>
    </lineage>
</organism>
<feature type="binding site" evidence="6">
    <location>
        <begin position="268"/>
        <end position="274"/>
    </location>
    <ligand>
        <name>S-adenosyl-L-methionine</name>
        <dbReference type="ChEBI" id="CHEBI:59789"/>
    </ligand>
</feature>
<accession>K9H1T1</accession>
<feature type="domain" description="SAM-dependent MTase RsmB/NOP-type" evidence="8">
    <location>
        <begin position="160"/>
        <end position="450"/>
    </location>
</feature>
<dbReference type="GO" id="GO:0006355">
    <property type="term" value="P:regulation of DNA-templated transcription"/>
    <property type="evidence" value="ECO:0007669"/>
    <property type="project" value="InterPro"/>
</dbReference>
<keyword evidence="10" id="KW-1185">Reference proteome</keyword>
<dbReference type="GO" id="GO:0008173">
    <property type="term" value="F:RNA methyltransferase activity"/>
    <property type="evidence" value="ECO:0007669"/>
    <property type="project" value="InterPro"/>
</dbReference>